<dbReference type="Gene3D" id="1.10.238.20">
    <property type="entry name" value="Pheromone/general odorant binding protein domain"/>
    <property type="match status" value="1"/>
</dbReference>
<evidence type="ECO:0000313" key="7">
    <source>
        <dbReference type="Proteomes" id="UP000008792"/>
    </source>
</evidence>
<dbReference type="Proteomes" id="UP000008792">
    <property type="component" value="Unassembled WGS sequence"/>
</dbReference>
<dbReference type="SMART" id="SM00708">
    <property type="entry name" value="PhBP"/>
    <property type="match status" value="1"/>
</dbReference>
<dbReference type="OMA" id="TRCFVQC"/>
<dbReference type="GO" id="GO:0007608">
    <property type="term" value="P:sensory perception of smell"/>
    <property type="evidence" value="ECO:0007669"/>
    <property type="project" value="TreeGrafter"/>
</dbReference>
<dbReference type="GO" id="GO:0005549">
    <property type="term" value="F:odorant binding"/>
    <property type="evidence" value="ECO:0007669"/>
    <property type="project" value="InterPro"/>
</dbReference>
<dbReference type="Pfam" id="PF01395">
    <property type="entry name" value="PBP_GOBP"/>
    <property type="match status" value="1"/>
</dbReference>
<dbReference type="PANTHER" id="PTHR11857">
    <property type="entry name" value="ODORANT BINDING PROTEIN-RELATED"/>
    <property type="match status" value="1"/>
</dbReference>
<sequence>MKFMIALLGLVTMALAADITEEHRAIIRQHANECTQQEGNTKAQAMALRNGNFDDTDERIKCFANCFLEKAGFIVDGQLMPAVVQQKLTDVAGASQVKAALNACDSIKGANKCDTGFQIYQCFYKNRAFP</sequence>
<dbReference type="EMBL" id="CH940648">
    <property type="protein sequence ID" value="EDW60308.1"/>
    <property type="molecule type" value="Genomic_DNA"/>
</dbReference>
<dbReference type="InterPro" id="IPR036728">
    <property type="entry name" value="PBP_GOBP_sf"/>
</dbReference>
<evidence type="ECO:0000256" key="1">
    <source>
        <dbReference type="ARBA" id="ARBA00004613"/>
    </source>
</evidence>
<comment type="subcellular location">
    <subcellularLocation>
        <location evidence="1">Secreted</location>
    </subcellularLocation>
</comment>
<accession>B4LPY5</accession>
<dbReference type="InParanoid" id="B4LPY5"/>
<evidence type="ECO:0000313" key="6">
    <source>
        <dbReference type="EMBL" id="EDW60308.1"/>
    </source>
</evidence>
<organism evidence="6 7">
    <name type="scientific">Drosophila virilis</name>
    <name type="common">Fruit fly</name>
    <dbReference type="NCBI Taxonomy" id="7244"/>
    <lineage>
        <taxon>Eukaryota</taxon>
        <taxon>Metazoa</taxon>
        <taxon>Ecdysozoa</taxon>
        <taxon>Arthropoda</taxon>
        <taxon>Hexapoda</taxon>
        <taxon>Insecta</taxon>
        <taxon>Pterygota</taxon>
        <taxon>Neoptera</taxon>
        <taxon>Endopterygota</taxon>
        <taxon>Diptera</taxon>
        <taxon>Brachycera</taxon>
        <taxon>Muscomorpha</taxon>
        <taxon>Ephydroidea</taxon>
        <taxon>Drosophilidae</taxon>
        <taxon>Drosophila</taxon>
    </lineage>
</organism>
<dbReference type="CDD" id="cd23992">
    <property type="entry name" value="PBP_GOBP"/>
    <property type="match status" value="1"/>
</dbReference>
<dbReference type="PhylomeDB" id="B4LPY5"/>
<evidence type="ECO:0000256" key="2">
    <source>
        <dbReference type="ARBA" id="ARBA00008098"/>
    </source>
</evidence>
<evidence type="ECO:0000256" key="3">
    <source>
        <dbReference type="ARBA" id="ARBA00022525"/>
    </source>
</evidence>
<proteinExistence type="inferred from homology"/>
<dbReference type="GO" id="GO:0005615">
    <property type="term" value="C:extracellular space"/>
    <property type="evidence" value="ECO:0007669"/>
    <property type="project" value="TreeGrafter"/>
</dbReference>
<comment type="similarity">
    <text evidence="2">Belongs to the PBP/GOBP family.</text>
</comment>
<feature type="chain" id="PRO_5002812949" evidence="5">
    <location>
        <begin position="17"/>
        <end position="130"/>
    </location>
</feature>
<dbReference type="FunFam" id="1.10.238.20:FF:000001">
    <property type="entry name" value="General odorant-binding protein lush"/>
    <property type="match status" value="1"/>
</dbReference>
<dbReference type="eggNOG" id="ENOG502SC5Y">
    <property type="taxonomic scope" value="Eukaryota"/>
</dbReference>
<dbReference type="SUPFAM" id="SSF47565">
    <property type="entry name" value="Insect pheromone/odorant-binding proteins"/>
    <property type="match status" value="1"/>
</dbReference>
<evidence type="ECO:0000256" key="4">
    <source>
        <dbReference type="ARBA" id="ARBA00022729"/>
    </source>
</evidence>
<dbReference type="HOGENOM" id="CLU_107288_3_2_1"/>
<dbReference type="InterPro" id="IPR006170">
    <property type="entry name" value="PBP/GOBP"/>
</dbReference>
<dbReference type="PANTHER" id="PTHR11857:SF43">
    <property type="entry name" value="GEO07291P1-RELATED"/>
    <property type="match status" value="1"/>
</dbReference>
<keyword evidence="3" id="KW-0964">Secreted</keyword>
<gene>
    <name evidence="6" type="primary">Dvir\Obp56eL1</name>
    <name evidence="6" type="ORF">Dvir_GJ20932</name>
</gene>
<reference evidence="6 7" key="1">
    <citation type="journal article" date="2007" name="Nature">
        <title>Evolution of genes and genomes on the Drosophila phylogeny.</title>
        <authorList>
            <consortium name="Drosophila 12 Genomes Consortium"/>
            <person name="Clark A.G."/>
            <person name="Eisen M.B."/>
            <person name="Smith D.R."/>
            <person name="Bergman C.M."/>
            <person name="Oliver B."/>
            <person name="Markow T.A."/>
            <person name="Kaufman T.C."/>
            <person name="Kellis M."/>
            <person name="Gelbart W."/>
            <person name="Iyer V.N."/>
            <person name="Pollard D.A."/>
            <person name="Sackton T.B."/>
            <person name="Larracuente A.M."/>
            <person name="Singh N.D."/>
            <person name="Abad J.P."/>
            <person name="Abt D.N."/>
            <person name="Adryan B."/>
            <person name="Aguade M."/>
            <person name="Akashi H."/>
            <person name="Anderson W.W."/>
            <person name="Aquadro C.F."/>
            <person name="Ardell D.H."/>
            <person name="Arguello R."/>
            <person name="Artieri C.G."/>
            <person name="Barbash D.A."/>
            <person name="Barker D."/>
            <person name="Barsanti P."/>
            <person name="Batterham P."/>
            <person name="Batzoglou S."/>
            <person name="Begun D."/>
            <person name="Bhutkar A."/>
            <person name="Blanco E."/>
            <person name="Bosak S.A."/>
            <person name="Bradley R.K."/>
            <person name="Brand A.D."/>
            <person name="Brent M.R."/>
            <person name="Brooks A.N."/>
            <person name="Brown R.H."/>
            <person name="Butlin R.K."/>
            <person name="Caggese C."/>
            <person name="Calvi B.R."/>
            <person name="Bernardo de Carvalho A."/>
            <person name="Caspi A."/>
            <person name="Castrezana S."/>
            <person name="Celniker S.E."/>
            <person name="Chang J.L."/>
            <person name="Chapple C."/>
            <person name="Chatterji S."/>
            <person name="Chinwalla A."/>
            <person name="Civetta A."/>
            <person name="Clifton S.W."/>
            <person name="Comeron J.M."/>
            <person name="Costello J.C."/>
            <person name="Coyne J.A."/>
            <person name="Daub J."/>
            <person name="David R.G."/>
            <person name="Delcher A.L."/>
            <person name="Delehaunty K."/>
            <person name="Do C.B."/>
            <person name="Ebling H."/>
            <person name="Edwards K."/>
            <person name="Eickbush T."/>
            <person name="Evans J.D."/>
            <person name="Filipski A."/>
            <person name="Findeiss S."/>
            <person name="Freyhult E."/>
            <person name="Fulton L."/>
            <person name="Fulton R."/>
            <person name="Garcia A.C."/>
            <person name="Gardiner A."/>
            <person name="Garfield D.A."/>
            <person name="Garvin B.E."/>
            <person name="Gibson G."/>
            <person name="Gilbert D."/>
            <person name="Gnerre S."/>
            <person name="Godfrey J."/>
            <person name="Good R."/>
            <person name="Gotea V."/>
            <person name="Gravely B."/>
            <person name="Greenberg A.J."/>
            <person name="Griffiths-Jones S."/>
            <person name="Gross S."/>
            <person name="Guigo R."/>
            <person name="Gustafson E.A."/>
            <person name="Haerty W."/>
            <person name="Hahn M.W."/>
            <person name="Halligan D.L."/>
            <person name="Halpern A.L."/>
            <person name="Halter G.M."/>
            <person name="Han M.V."/>
            <person name="Heger A."/>
            <person name="Hillier L."/>
            <person name="Hinrichs A.S."/>
            <person name="Holmes I."/>
            <person name="Hoskins R.A."/>
            <person name="Hubisz M.J."/>
            <person name="Hultmark D."/>
            <person name="Huntley M.A."/>
            <person name="Jaffe D.B."/>
            <person name="Jagadeeshan S."/>
            <person name="Jeck W.R."/>
            <person name="Johnson J."/>
            <person name="Jones C.D."/>
            <person name="Jordan W.C."/>
            <person name="Karpen G.H."/>
            <person name="Kataoka E."/>
            <person name="Keightley P.D."/>
            <person name="Kheradpour P."/>
            <person name="Kirkness E.F."/>
            <person name="Koerich L.B."/>
            <person name="Kristiansen K."/>
            <person name="Kudrna D."/>
            <person name="Kulathinal R.J."/>
            <person name="Kumar S."/>
            <person name="Kwok R."/>
            <person name="Lander E."/>
            <person name="Langley C.H."/>
            <person name="Lapoint R."/>
            <person name="Lazzaro B.P."/>
            <person name="Lee S.J."/>
            <person name="Levesque L."/>
            <person name="Li R."/>
            <person name="Lin C.F."/>
            <person name="Lin M.F."/>
            <person name="Lindblad-Toh K."/>
            <person name="Llopart A."/>
            <person name="Long M."/>
            <person name="Low L."/>
            <person name="Lozovsky E."/>
            <person name="Lu J."/>
            <person name="Luo M."/>
            <person name="Machado C.A."/>
            <person name="Makalowski W."/>
            <person name="Marzo M."/>
            <person name="Matsuda M."/>
            <person name="Matzkin L."/>
            <person name="McAllister B."/>
            <person name="McBride C.S."/>
            <person name="McKernan B."/>
            <person name="McKernan K."/>
            <person name="Mendez-Lago M."/>
            <person name="Minx P."/>
            <person name="Mollenhauer M.U."/>
            <person name="Montooth K."/>
            <person name="Mount S.M."/>
            <person name="Mu X."/>
            <person name="Myers E."/>
            <person name="Negre B."/>
            <person name="Newfeld S."/>
            <person name="Nielsen R."/>
            <person name="Noor M.A."/>
            <person name="O'Grady P."/>
            <person name="Pachter L."/>
            <person name="Papaceit M."/>
            <person name="Parisi M.J."/>
            <person name="Parisi M."/>
            <person name="Parts L."/>
            <person name="Pedersen J.S."/>
            <person name="Pesole G."/>
            <person name="Phillippy A.M."/>
            <person name="Ponting C.P."/>
            <person name="Pop M."/>
            <person name="Porcelli D."/>
            <person name="Powell J.R."/>
            <person name="Prohaska S."/>
            <person name="Pruitt K."/>
            <person name="Puig M."/>
            <person name="Quesneville H."/>
            <person name="Ram K.R."/>
            <person name="Rand D."/>
            <person name="Rasmussen M.D."/>
            <person name="Reed L.K."/>
            <person name="Reenan R."/>
            <person name="Reily A."/>
            <person name="Remington K.A."/>
            <person name="Rieger T.T."/>
            <person name="Ritchie M.G."/>
            <person name="Robin C."/>
            <person name="Rogers Y.H."/>
            <person name="Rohde C."/>
            <person name="Rozas J."/>
            <person name="Rubenfield M.J."/>
            <person name="Ruiz A."/>
            <person name="Russo S."/>
            <person name="Salzberg S.L."/>
            <person name="Sanchez-Gracia A."/>
            <person name="Saranga D.J."/>
            <person name="Sato H."/>
            <person name="Schaeffer S.W."/>
            <person name="Schatz M.C."/>
            <person name="Schlenke T."/>
            <person name="Schwartz R."/>
            <person name="Segarra C."/>
            <person name="Singh R.S."/>
            <person name="Sirot L."/>
            <person name="Sirota M."/>
            <person name="Sisneros N.B."/>
            <person name="Smith C.D."/>
            <person name="Smith T.F."/>
            <person name="Spieth J."/>
            <person name="Stage D.E."/>
            <person name="Stark A."/>
            <person name="Stephan W."/>
            <person name="Strausberg R.L."/>
            <person name="Strempel S."/>
            <person name="Sturgill D."/>
            <person name="Sutton G."/>
            <person name="Sutton G.G."/>
            <person name="Tao W."/>
            <person name="Teichmann S."/>
            <person name="Tobari Y.N."/>
            <person name="Tomimura Y."/>
            <person name="Tsolas J.M."/>
            <person name="Valente V.L."/>
            <person name="Venter E."/>
            <person name="Venter J.C."/>
            <person name="Vicario S."/>
            <person name="Vieira F.G."/>
            <person name="Vilella A.J."/>
            <person name="Villasante A."/>
            <person name="Walenz B."/>
            <person name="Wang J."/>
            <person name="Wasserman M."/>
            <person name="Watts T."/>
            <person name="Wilson D."/>
            <person name="Wilson R.K."/>
            <person name="Wing R.A."/>
            <person name="Wolfner M.F."/>
            <person name="Wong A."/>
            <person name="Wong G.K."/>
            <person name="Wu C.I."/>
            <person name="Wu G."/>
            <person name="Yamamoto D."/>
            <person name="Yang H.P."/>
            <person name="Yang S.P."/>
            <person name="Yorke J.A."/>
            <person name="Yoshida K."/>
            <person name="Zdobnov E."/>
            <person name="Zhang P."/>
            <person name="Zhang Y."/>
            <person name="Zimin A.V."/>
            <person name="Baldwin J."/>
            <person name="Abdouelleil A."/>
            <person name="Abdulkadir J."/>
            <person name="Abebe A."/>
            <person name="Abera B."/>
            <person name="Abreu J."/>
            <person name="Acer S.C."/>
            <person name="Aftuck L."/>
            <person name="Alexander A."/>
            <person name="An P."/>
            <person name="Anderson E."/>
            <person name="Anderson S."/>
            <person name="Arachi H."/>
            <person name="Azer M."/>
            <person name="Bachantsang P."/>
            <person name="Barry A."/>
            <person name="Bayul T."/>
            <person name="Berlin A."/>
            <person name="Bessette D."/>
            <person name="Bloom T."/>
            <person name="Blye J."/>
            <person name="Boguslavskiy L."/>
            <person name="Bonnet C."/>
            <person name="Boukhgalter B."/>
            <person name="Bourzgui I."/>
            <person name="Brown A."/>
            <person name="Cahill P."/>
            <person name="Channer S."/>
            <person name="Cheshatsang Y."/>
            <person name="Chuda L."/>
            <person name="Citroen M."/>
            <person name="Collymore A."/>
            <person name="Cooke P."/>
            <person name="Costello M."/>
            <person name="D'Aco K."/>
            <person name="Daza R."/>
            <person name="De Haan G."/>
            <person name="DeGray S."/>
            <person name="DeMaso C."/>
            <person name="Dhargay N."/>
            <person name="Dooley K."/>
            <person name="Dooley E."/>
            <person name="Doricent M."/>
            <person name="Dorje P."/>
            <person name="Dorjee K."/>
            <person name="Dupes A."/>
            <person name="Elong R."/>
            <person name="Falk J."/>
            <person name="Farina A."/>
            <person name="Faro S."/>
            <person name="Ferguson D."/>
            <person name="Fisher S."/>
            <person name="Foley C.D."/>
            <person name="Franke A."/>
            <person name="Friedrich D."/>
            <person name="Gadbois L."/>
            <person name="Gearin G."/>
            <person name="Gearin C.R."/>
            <person name="Giannoukos G."/>
            <person name="Goode T."/>
            <person name="Graham J."/>
            <person name="Grandbois E."/>
            <person name="Grewal S."/>
            <person name="Gyaltsen K."/>
            <person name="Hafez N."/>
            <person name="Hagos B."/>
            <person name="Hall J."/>
            <person name="Henson C."/>
            <person name="Hollinger A."/>
            <person name="Honan T."/>
            <person name="Huard M.D."/>
            <person name="Hughes L."/>
            <person name="Hurhula B."/>
            <person name="Husby M.E."/>
            <person name="Kamat A."/>
            <person name="Kanga B."/>
            <person name="Kashin S."/>
            <person name="Khazanovich D."/>
            <person name="Kisner P."/>
            <person name="Lance K."/>
            <person name="Lara M."/>
            <person name="Lee W."/>
            <person name="Lennon N."/>
            <person name="Letendre F."/>
            <person name="LeVine R."/>
            <person name="Lipovsky A."/>
            <person name="Liu X."/>
            <person name="Liu J."/>
            <person name="Liu S."/>
            <person name="Lokyitsang T."/>
            <person name="Lokyitsang Y."/>
            <person name="Lubonja R."/>
            <person name="Lui A."/>
            <person name="MacDonald P."/>
            <person name="Magnisalis V."/>
            <person name="Maru K."/>
            <person name="Matthews C."/>
            <person name="McCusker W."/>
            <person name="McDonough S."/>
            <person name="Mehta T."/>
            <person name="Meldrim J."/>
            <person name="Meneus L."/>
            <person name="Mihai O."/>
            <person name="Mihalev A."/>
            <person name="Mihova T."/>
            <person name="Mittelman R."/>
            <person name="Mlenga V."/>
            <person name="Montmayeur A."/>
            <person name="Mulrain L."/>
            <person name="Navidi A."/>
            <person name="Naylor J."/>
            <person name="Negash T."/>
            <person name="Nguyen T."/>
            <person name="Nguyen N."/>
            <person name="Nicol R."/>
            <person name="Norbu C."/>
            <person name="Norbu N."/>
            <person name="Novod N."/>
            <person name="O'Neill B."/>
            <person name="Osman S."/>
            <person name="Markiewicz E."/>
            <person name="Oyono O.L."/>
            <person name="Patti C."/>
            <person name="Phunkhang P."/>
            <person name="Pierre F."/>
            <person name="Priest M."/>
            <person name="Raghuraman S."/>
            <person name="Rege F."/>
            <person name="Reyes R."/>
            <person name="Rise C."/>
            <person name="Rogov P."/>
            <person name="Ross K."/>
            <person name="Ryan E."/>
            <person name="Settipalli S."/>
            <person name="Shea T."/>
            <person name="Sherpa N."/>
            <person name="Shi L."/>
            <person name="Shih D."/>
            <person name="Sparrow T."/>
            <person name="Spaulding J."/>
            <person name="Stalker J."/>
            <person name="Stange-Thomann N."/>
            <person name="Stavropoulos S."/>
            <person name="Stone C."/>
            <person name="Strader C."/>
            <person name="Tesfaye S."/>
            <person name="Thomson T."/>
            <person name="Thoulutsang Y."/>
            <person name="Thoulutsang D."/>
            <person name="Topham K."/>
            <person name="Topping I."/>
            <person name="Tsamla T."/>
            <person name="Vassiliev H."/>
            <person name="Vo A."/>
            <person name="Wangchuk T."/>
            <person name="Wangdi T."/>
            <person name="Weiand M."/>
            <person name="Wilkinson J."/>
            <person name="Wilson A."/>
            <person name="Yadav S."/>
            <person name="Young G."/>
            <person name="Yu Q."/>
            <person name="Zembek L."/>
            <person name="Zhong D."/>
            <person name="Zimmer A."/>
            <person name="Zwirko Z."/>
            <person name="Jaffe D.B."/>
            <person name="Alvarez P."/>
            <person name="Brockman W."/>
            <person name="Butler J."/>
            <person name="Chin C."/>
            <person name="Gnerre S."/>
            <person name="Grabherr M."/>
            <person name="Kleber M."/>
            <person name="Mauceli E."/>
            <person name="MacCallum I."/>
        </authorList>
    </citation>
    <scope>NUCLEOTIDE SEQUENCE [LARGE SCALE GENOMIC DNA]</scope>
    <source>
        <strain evidence="7">Tucson 15010-1051.87</strain>
    </source>
</reference>
<feature type="signal peptide" evidence="5">
    <location>
        <begin position="1"/>
        <end position="16"/>
    </location>
</feature>
<keyword evidence="4 5" id="KW-0732">Signal</keyword>
<evidence type="ECO:0000256" key="5">
    <source>
        <dbReference type="SAM" id="SignalP"/>
    </source>
</evidence>
<protein>
    <submittedName>
        <fullName evidence="6">Odorant-binding protein 56eL1</fullName>
    </submittedName>
</protein>
<name>B4LPY5_DROVI</name>
<dbReference type="KEGG" id="dvi:6624897"/>
<keyword evidence="7" id="KW-1185">Reference proteome</keyword>
<dbReference type="AlphaFoldDB" id="B4LPY5"/>
<dbReference type="OrthoDB" id="6601693at2759"/>